<dbReference type="GO" id="GO:0098797">
    <property type="term" value="C:plasma membrane protein complex"/>
    <property type="evidence" value="ECO:0007669"/>
    <property type="project" value="TreeGrafter"/>
</dbReference>
<evidence type="ECO:0000313" key="14">
    <source>
        <dbReference type="Proteomes" id="UP000612855"/>
    </source>
</evidence>
<feature type="compositionally biased region" description="Low complexity" evidence="10">
    <location>
        <begin position="259"/>
        <end position="274"/>
    </location>
</feature>
<comment type="similarity">
    <text evidence="2">Belongs to the TonB family.</text>
</comment>
<keyword evidence="5" id="KW-0997">Cell inner membrane</keyword>
<keyword evidence="6" id="KW-0812">Transmembrane</keyword>
<sequence>MIATSRPLKLVALAGAVALHAALAVALIRDEPVQVEGGGTQAAQIGSSFADMAAGTLTAEEPEDVTEEVTEPDRPTETVTEAEPETLTAEPEPEVLTAAEPEPAPDELAQAEPVTPDTAIPLPPVSEADATPEADTLAALAPETPDGMLALRSAPPETLSADAEPAAPQRTEPEAARPVVPDDTIAAINPDSAVPQISKRPVLRDPAMETPVQKAAPPKPVQKTAQKKAPDAAPKKGNSNQNARAGSAQGSARMADTRSGSGNAGKQAGNAAASNYPGLVNRHLARIRKPSMNRRGVVRMSFAIAPSGGLSGVSVARSSGSAQMDQAAATMIRRAAPFPKPPAGAQRSFTVNIEFR</sequence>
<evidence type="ECO:0000256" key="1">
    <source>
        <dbReference type="ARBA" id="ARBA00004383"/>
    </source>
</evidence>
<feature type="region of interest" description="Disordered" evidence="10">
    <location>
        <begin position="107"/>
        <end position="131"/>
    </location>
</feature>
<dbReference type="InterPro" id="IPR006260">
    <property type="entry name" value="TonB/TolA_C"/>
</dbReference>
<keyword evidence="4" id="KW-1003">Cell membrane</keyword>
<evidence type="ECO:0000256" key="6">
    <source>
        <dbReference type="ARBA" id="ARBA00022692"/>
    </source>
</evidence>
<dbReference type="RefSeq" id="WP_188477008.1">
    <property type="nucleotide sequence ID" value="NZ_BMFJ01000001.1"/>
</dbReference>
<feature type="compositionally biased region" description="Low complexity" evidence="10">
    <location>
        <begin position="77"/>
        <end position="93"/>
    </location>
</feature>
<feature type="compositionally biased region" description="Polar residues" evidence="10">
    <location>
        <begin position="237"/>
        <end position="250"/>
    </location>
</feature>
<feature type="signal peptide" evidence="11">
    <location>
        <begin position="1"/>
        <end position="26"/>
    </location>
</feature>
<dbReference type="SUPFAM" id="SSF74653">
    <property type="entry name" value="TolA/TonB C-terminal domain"/>
    <property type="match status" value="1"/>
</dbReference>
<keyword evidence="14" id="KW-1185">Reference proteome</keyword>
<dbReference type="NCBIfam" id="TIGR01352">
    <property type="entry name" value="tonB_Cterm"/>
    <property type="match status" value="1"/>
</dbReference>
<evidence type="ECO:0000256" key="5">
    <source>
        <dbReference type="ARBA" id="ARBA00022519"/>
    </source>
</evidence>
<dbReference type="InterPro" id="IPR051045">
    <property type="entry name" value="TonB-dependent_transducer"/>
</dbReference>
<feature type="region of interest" description="Disordered" evidence="10">
    <location>
        <begin position="59"/>
        <end position="93"/>
    </location>
</feature>
<evidence type="ECO:0000256" key="3">
    <source>
        <dbReference type="ARBA" id="ARBA00022448"/>
    </source>
</evidence>
<comment type="caution">
    <text evidence="13">The sequence shown here is derived from an EMBL/GenBank/DDBJ whole genome shotgun (WGS) entry which is preliminary data.</text>
</comment>
<dbReference type="GO" id="GO:0031992">
    <property type="term" value="F:energy transducer activity"/>
    <property type="evidence" value="ECO:0007669"/>
    <property type="project" value="TreeGrafter"/>
</dbReference>
<feature type="domain" description="TonB C-terminal" evidence="12">
    <location>
        <begin position="270"/>
        <end position="356"/>
    </location>
</feature>
<dbReference type="PROSITE" id="PS52015">
    <property type="entry name" value="TONB_CTD"/>
    <property type="match status" value="1"/>
</dbReference>
<dbReference type="InterPro" id="IPR037682">
    <property type="entry name" value="TonB_C"/>
</dbReference>
<evidence type="ECO:0000256" key="9">
    <source>
        <dbReference type="ARBA" id="ARBA00023136"/>
    </source>
</evidence>
<dbReference type="GO" id="GO:0055085">
    <property type="term" value="P:transmembrane transport"/>
    <property type="evidence" value="ECO:0007669"/>
    <property type="project" value="InterPro"/>
</dbReference>
<dbReference type="Pfam" id="PF03544">
    <property type="entry name" value="TonB_C"/>
    <property type="match status" value="1"/>
</dbReference>
<name>A0A917A4U2_9RHOB</name>
<reference evidence="14" key="1">
    <citation type="journal article" date="2019" name="Int. J. Syst. Evol. Microbiol.">
        <title>The Global Catalogue of Microorganisms (GCM) 10K type strain sequencing project: providing services to taxonomists for standard genome sequencing and annotation.</title>
        <authorList>
            <consortium name="The Broad Institute Genomics Platform"/>
            <consortium name="The Broad Institute Genome Sequencing Center for Infectious Disease"/>
            <person name="Wu L."/>
            <person name="Ma J."/>
        </authorList>
    </citation>
    <scope>NUCLEOTIDE SEQUENCE [LARGE SCALE GENOMIC DNA]</scope>
    <source>
        <strain evidence="14">CGMCC 1.12664</strain>
    </source>
</reference>
<evidence type="ECO:0000313" key="13">
    <source>
        <dbReference type="EMBL" id="GGE27489.1"/>
    </source>
</evidence>
<comment type="subcellular location">
    <subcellularLocation>
        <location evidence="1">Cell inner membrane</location>
        <topology evidence="1">Single-pass membrane protein</topology>
        <orientation evidence="1">Periplasmic side</orientation>
    </subcellularLocation>
</comment>
<evidence type="ECO:0000256" key="11">
    <source>
        <dbReference type="SAM" id="SignalP"/>
    </source>
</evidence>
<dbReference type="PANTHER" id="PTHR33446:SF2">
    <property type="entry name" value="PROTEIN TONB"/>
    <property type="match status" value="1"/>
</dbReference>
<dbReference type="Gene3D" id="3.30.1150.10">
    <property type="match status" value="1"/>
</dbReference>
<dbReference type="EMBL" id="BMFJ01000001">
    <property type="protein sequence ID" value="GGE27489.1"/>
    <property type="molecule type" value="Genomic_DNA"/>
</dbReference>
<keyword evidence="8" id="KW-1133">Transmembrane helix</keyword>
<feature type="chain" id="PRO_5037218203" evidence="11">
    <location>
        <begin position="27"/>
        <end position="356"/>
    </location>
</feature>
<evidence type="ECO:0000256" key="2">
    <source>
        <dbReference type="ARBA" id="ARBA00006555"/>
    </source>
</evidence>
<protein>
    <submittedName>
        <fullName evidence="13">TonB family protein</fullName>
    </submittedName>
</protein>
<dbReference type="Proteomes" id="UP000612855">
    <property type="component" value="Unassembled WGS sequence"/>
</dbReference>
<evidence type="ECO:0000256" key="10">
    <source>
        <dbReference type="SAM" id="MobiDB-lite"/>
    </source>
</evidence>
<evidence type="ECO:0000256" key="8">
    <source>
        <dbReference type="ARBA" id="ARBA00022989"/>
    </source>
</evidence>
<gene>
    <name evidence="13" type="ORF">GCM10011360_14710</name>
</gene>
<organism evidence="13 14">
    <name type="scientific">Primorskyibacter flagellatus</name>
    <dbReference type="NCBI Taxonomy" id="1387277"/>
    <lineage>
        <taxon>Bacteria</taxon>
        <taxon>Pseudomonadati</taxon>
        <taxon>Pseudomonadota</taxon>
        <taxon>Alphaproteobacteria</taxon>
        <taxon>Rhodobacterales</taxon>
        <taxon>Roseobacteraceae</taxon>
        <taxon>Primorskyibacter</taxon>
    </lineage>
</organism>
<keyword evidence="7" id="KW-0653">Protein transport</keyword>
<keyword evidence="9" id="KW-0472">Membrane</keyword>
<feature type="region of interest" description="Disordered" evidence="10">
    <location>
        <begin position="152"/>
        <end position="274"/>
    </location>
</feature>
<accession>A0A917A4U2</accession>
<keyword evidence="11" id="KW-0732">Signal</keyword>
<dbReference type="GO" id="GO:0015031">
    <property type="term" value="P:protein transport"/>
    <property type="evidence" value="ECO:0007669"/>
    <property type="project" value="UniProtKB-KW"/>
</dbReference>
<evidence type="ECO:0000256" key="7">
    <source>
        <dbReference type="ARBA" id="ARBA00022927"/>
    </source>
</evidence>
<evidence type="ECO:0000259" key="12">
    <source>
        <dbReference type="PROSITE" id="PS52015"/>
    </source>
</evidence>
<feature type="compositionally biased region" description="Acidic residues" evidence="10">
    <location>
        <begin position="60"/>
        <end position="70"/>
    </location>
</feature>
<keyword evidence="3" id="KW-0813">Transport</keyword>
<dbReference type="PANTHER" id="PTHR33446">
    <property type="entry name" value="PROTEIN TONB-RELATED"/>
    <property type="match status" value="1"/>
</dbReference>
<evidence type="ECO:0000256" key="4">
    <source>
        <dbReference type="ARBA" id="ARBA00022475"/>
    </source>
</evidence>
<dbReference type="AlphaFoldDB" id="A0A917A4U2"/>
<proteinExistence type="inferred from homology"/>